<dbReference type="Pfam" id="PF07534">
    <property type="entry name" value="TLD"/>
    <property type="match status" value="1"/>
</dbReference>
<keyword evidence="3" id="KW-1185">Reference proteome</keyword>
<dbReference type="PANTHER" id="PTHR23354">
    <property type="entry name" value="NUCLEOLAR PROTEIN 7/ESTROGEN RECEPTOR COACTIVATOR-RELATED"/>
    <property type="match status" value="1"/>
</dbReference>
<evidence type="ECO:0000313" key="2">
    <source>
        <dbReference type="EMBL" id="KAJ4459275.1"/>
    </source>
</evidence>
<evidence type="ECO:0000313" key="3">
    <source>
        <dbReference type="Proteomes" id="UP001141327"/>
    </source>
</evidence>
<dbReference type="Proteomes" id="UP001141327">
    <property type="component" value="Unassembled WGS sequence"/>
</dbReference>
<dbReference type="PROSITE" id="PS51886">
    <property type="entry name" value="TLDC"/>
    <property type="match status" value="1"/>
</dbReference>
<gene>
    <name evidence="2" type="ORF">PAPYR_4812</name>
</gene>
<organism evidence="2 3">
    <name type="scientific">Paratrimastix pyriformis</name>
    <dbReference type="NCBI Taxonomy" id="342808"/>
    <lineage>
        <taxon>Eukaryota</taxon>
        <taxon>Metamonada</taxon>
        <taxon>Preaxostyla</taxon>
        <taxon>Paratrimastigidae</taxon>
        <taxon>Paratrimastix</taxon>
    </lineage>
</organism>
<accession>A0ABQ8UP44</accession>
<reference evidence="2" key="1">
    <citation type="journal article" date="2022" name="bioRxiv">
        <title>Genomics of Preaxostyla Flagellates Illuminates Evolutionary Transitions and the Path Towards Mitochondrial Loss.</title>
        <authorList>
            <person name="Novak L.V.F."/>
            <person name="Treitli S.C."/>
            <person name="Pyrih J."/>
            <person name="Halakuc P."/>
            <person name="Pipaliya S.V."/>
            <person name="Vacek V."/>
            <person name="Brzon O."/>
            <person name="Soukal P."/>
            <person name="Eme L."/>
            <person name="Dacks J.B."/>
            <person name="Karnkowska A."/>
            <person name="Elias M."/>
            <person name="Hampl V."/>
        </authorList>
    </citation>
    <scope>NUCLEOTIDE SEQUENCE</scope>
    <source>
        <strain evidence="2">RCP-MX</strain>
    </source>
</reference>
<comment type="caution">
    <text evidence="2">The sequence shown here is derived from an EMBL/GenBank/DDBJ whole genome shotgun (WGS) entry which is preliminary data.</text>
</comment>
<dbReference type="EMBL" id="JAPMOS010000021">
    <property type="protein sequence ID" value="KAJ4459275.1"/>
    <property type="molecule type" value="Genomic_DNA"/>
</dbReference>
<dbReference type="SMART" id="SM00584">
    <property type="entry name" value="TLDc"/>
    <property type="match status" value="1"/>
</dbReference>
<sequence length="113" mass="12294">MQTFFHRCGTATPSVLVVVDQTGKEGYYGNGDTFVFTFAPNLQVFRWANTNPYWMMGGNDGIALGGGAHFAIWLTSDFERGSTGACRTFQSPPLAASEDFRVKAVEVYGLVPA</sequence>
<name>A0ABQ8UP44_9EUKA</name>
<feature type="domain" description="TLDc" evidence="1">
    <location>
        <begin position="1"/>
        <end position="111"/>
    </location>
</feature>
<protein>
    <submittedName>
        <fullName evidence="2">TLD family protein</fullName>
    </submittedName>
</protein>
<dbReference type="InterPro" id="IPR006571">
    <property type="entry name" value="TLDc_dom"/>
</dbReference>
<evidence type="ECO:0000259" key="1">
    <source>
        <dbReference type="PROSITE" id="PS51886"/>
    </source>
</evidence>
<proteinExistence type="predicted"/>